<reference evidence="4 5" key="1">
    <citation type="journal article" date="2024" name="Nat. Commun.">
        <title>Phylogenomics reveals the evolutionary origins of lichenization in chlorophyte algae.</title>
        <authorList>
            <person name="Puginier C."/>
            <person name="Libourel C."/>
            <person name="Otte J."/>
            <person name="Skaloud P."/>
            <person name="Haon M."/>
            <person name="Grisel S."/>
            <person name="Petersen M."/>
            <person name="Berrin J.G."/>
            <person name="Delaux P.M."/>
            <person name="Dal Grande F."/>
            <person name="Keller J."/>
        </authorList>
    </citation>
    <scope>NUCLEOTIDE SEQUENCE [LARGE SCALE GENOMIC DNA]</scope>
    <source>
        <strain evidence="4 5">SAG 216-7</strain>
    </source>
</reference>
<keyword evidence="1" id="KW-0675">Receptor</keyword>
<dbReference type="Pfam" id="PF01590">
    <property type="entry name" value="GAF"/>
    <property type="match status" value="1"/>
</dbReference>
<dbReference type="InterPro" id="IPR029016">
    <property type="entry name" value="GAF-like_dom_sf"/>
</dbReference>
<evidence type="ECO:0000313" key="4">
    <source>
        <dbReference type="EMBL" id="KAK9915679.1"/>
    </source>
</evidence>
<dbReference type="Gene3D" id="3.30.450.40">
    <property type="match status" value="1"/>
</dbReference>
<evidence type="ECO:0000256" key="2">
    <source>
        <dbReference type="SAM" id="MobiDB-lite"/>
    </source>
</evidence>
<name>A0ABR2YWH5_9CHLO</name>
<organism evidence="4 5">
    <name type="scientific">Coccomyxa subellipsoidea</name>
    <dbReference type="NCBI Taxonomy" id="248742"/>
    <lineage>
        <taxon>Eukaryota</taxon>
        <taxon>Viridiplantae</taxon>
        <taxon>Chlorophyta</taxon>
        <taxon>core chlorophytes</taxon>
        <taxon>Trebouxiophyceae</taxon>
        <taxon>Trebouxiophyceae incertae sedis</taxon>
        <taxon>Coccomyxaceae</taxon>
        <taxon>Coccomyxa</taxon>
    </lineage>
</organism>
<feature type="compositionally biased region" description="Low complexity" evidence="2">
    <location>
        <begin position="366"/>
        <end position="384"/>
    </location>
</feature>
<protein>
    <recommendedName>
        <fullName evidence="3">GAF domain-containing protein</fullName>
    </recommendedName>
</protein>
<feature type="region of interest" description="Disordered" evidence="2">
    <location>
        <begin position="364"/>
        <end position="388"/>
    </location>
</feature>
<feature type="domain" description="GAF" evidence="3">
    <location>
        <begin position="73"/>
        <end position="219"/>
    </location>
</feature>
<evidence type="ECO:0000256" key="1">
    <source>
        <dbReference type="ARBA" id="ARBA00023170"/>
    </source>
</evidence>
<feature type="region of interest" description="Disordered" evidence="2">
    <location>
        <begin position="405"/>
        <end position="446"/>
    </location>
</feature>
<dbReference type="EMBL" id="JALJOT010000004">
    <property type="protein sequence ID" value="KAK9915679.1"/>
    <property type="molecule type" value="Genomic_DNA"/>
</dbReference>
<evidence type="ECO:0000313" key="5">
    <source>
        <dbReference type="Proteomes" id="UP001491310"/>
    </source>
</evidence>
<gene>
    <name evidence="4" type="ORF">WJX75_002576</name>
</gene>
<comment type="caution">
    <text evidence="4">The sequence shown here is derived from an EMBL/GenBank/DDBJ whole genome shotgun (WGS) entry which is preliminary data.</text>
</comment>
<dbReference type="SMART" id="SM00065">
    <property type="entry name" value="GAF"/>
    <property type="match status" value="1"/>
</dbReference>
<evidence type="ECO:0000259" key="3">
    <source>
        <dbReference type="SMART" id="SM00065"/>
    </source>
</evidence>
<proteinExistence type="predicted"/>
<dbReference type="Proteomes" id="UP001491310">
    <property type="component" value="Unassembled WGS sequence"/>
</dbReference>
<sequence length="446" mass="48178">MFTGSCALSGAGKRSVGRAVGGISEGMASQESADNALVHYDPSVYQGYKGPTLPPDEDARCRTLEALDVQPEADDPVLSSLCKLLCSLLKVPAAAVSIVERERQVLKSTGGTMPRTVVPRSASFCQHTFVHKLPVVMVIEDTYKDARFADNPLVAKNVHPIRFYAGAPLIASNGHRIGAMCLIDQKPRTLSVEDYRVLCSCAEMVVRRLEKQQFELLEASAADGMLRTLDTLRRPLLLADMGARGWPCLHANEAWLKRMALPKGTDIRSQPFWDYYEATAESQTMVVEGFNEQISQQKPFFVTLQLKDGCNKGWPLRMHFKPATEGSLDPFTPEIGIPEDTPHHQNPADDLPYYFVTILDDDDSSPAEPAQAKAAAPQKGMPPAFSTDSAIGTVAATKEEAAVKEVAVTDSPSEAAAPVTKAVEAPSTAPSKKKGCFGTGPSCVVS</sequence>
<accession>A0ABR2YWH5</accession>
<keyword evidence="5" id="KW-1185">Reference proteome</keyword>
<dbReference type="PANTHER" id="PTHR43102">
    <property type="entry name" value="SLR1143 PROTEIN"/>
    <property type="match status" value="1"/>
</dbReference>
<dbReference type="SUPFAM" id="SSF55781">
    <property type="entry name" value="GAF domain-like"/>
    <property type="match status" value="1"/>
</dbReference>
<dbReference type="PANTHER" id="PTHR43102:SF2">
    <property type="entry name" value="GAF DOMAIN-CONTAINING PROTEIN"/>
    <property type="match status" value="1"/>
</dbReference>
<dbReference type="InterPro" id="IPR003018">
    <property type="entry name" value="GAF"/>
</dbReference>